<gene>
    <name evidence="7" type="ORF">HNR23_003298</name>
</gene>
<evidence type="ECO:0000256" key="2">
    <source>
        <dbReference type="ARBA" id="ARBA00022448"/>
    </source>
</evidence>
<organism evidence="7 8">
    <name type="scientific">Nocardiopsis mwathae</name>
    <dbReference type="NCBI Taxonomy" id="1472723"/>
    <lineage>
        <taxon>Bacteria</taxon>
        <taxon>Bacillati</taxon>
        <taxon>Actinomycetota</taxon>
        <taxon>Actinomycetes</taxon>
        <taxon>Streptosporangiales</taxon>
        <taxon>Nocardiopsidaceae</taxon>
        <taxon>Nocardiopsis</taxon>
    </lineage>
</organism>
<accession>A0A7X0D6E8</accession>
<dbReference type="InterPro" id="IPR017911">
    <property type="entry name" value="MacB-like_ATP-bd"/>
</dbReference>
<dbReference type="Gene3D" id="3.40.50.300">
    <property type="entry name" value="P-loop containing nucleotide triphosphate hydrolases"/>
    <property type="match status" value="1"/>
</dbReference>
<dbReference type="PANTHER" id="PTHR24220">
    <property type="entry name" value="IMPORT ATP-BINDING PROTEIN"/>
    <property type="match status" value="1"/>
</dbReference>
<name>A0A7X0D6E8_9ACTN</name>
<dbReference type="AlphaFoldDB" id="A0A7X0D6E8"/>
<evidence type="ECO:0000256" key="5">
    <source>
        <dbReference type="SAM" id="MobiDB-lite"/>
    </source>
</evidence>
<dbReference type="InterPro" id="IPR003439">
    <property type="entry name" value="ABC_transporter-like_ATP-bd"/>
</dbReference>
<dbReference type="GO" id="GO:0098796">
    <property type="term" value="C:membrane protein complex"/>
    <property type="evidence" value="ECO:0007669"/>
    <property type="project" value="UniProtKB-ARBA"/>
</dbReference>
<dbReference type="InterPro" id="IPR003593">
    <property type="entry name" value="AAA+_ATPase"/>
</dbReference>
<dbReference type="SUPFAM" id="SSF52540">
    <property type="entry name" value="P-loop containing nucleoside triphosphate hydrolases"/>
    <property type="match status" value="1"/>
</dbReference>
<evidence type="ECO:0000256" key="3">
    <source>
        <dbReference type="ARBA" id="ARBA00022741"/>
    </source>
</evidence>
<evidence type="ECO:0000256" key="1">
    <source>
        <dbReference type="ARBA" id="ARBA00005417"/>
    </source>
</evidence>
<proteinExistence type="inferred from homology"/>
<dbReference type="InterPro" id="IPR017871">
    <property type="entry name" value="ABC_transporter-like_CS"/>
</dbReference>
<dbReference type="EMBL" id="JACHDS010000001">
    <property type="protein sequence ID" value="MBB6173238.1"/>
    <property type="molecule type" value="Genomic_DNA"/>
</dbReference>
<protein>
    <submittedName>
        <fullName evidence="7">Putative ABC transport system ATP-binding protein</fullName>
    </submittedName>
</protein>
<evidence type="ECO:0000259" key="6">
    <source>
        <dbReference type="PROSITE" id="PS50893"/>
    </source>
</evidence>
<keyword evidence="4 7" id="KW-0067">ATP-binding</keyword>
<dbReference type="InterPro" id="IPR015854">
    <property type="entry name" value="ABC_transpr_LolD-like"/>
</dbReference>
<keyword evidence="8" id="KW-1185">Reference proteome</keyword>
<feature type="domain" description="ABC transporter" evidence="6">
    <location>
        <begin position="55"/>
        <end position="273"/>
    </location>
</feature>
<keyword evidence="3" id="KW-0547">Nucleotide-binding</keyword>
<keyword evidence="2" id="KW-0813">Transport</keyword>
<feature type="region of interest" description="Disordered" evidence="5">
    <location>
        <begin position="1"/>
        <end position="53"/>
    </location>
</feature>
<dbReference type="GO" id="GO:0005886">
    <property type="term" value="C:plasma membrane"/>
    <property type="evidence" value="ECO:0007669"/>
    <property type="project" value="TreeGrafter"/>
</dbReference>
<dbReference type="Pfam" id="PF00005">
    <property type="entry name" value="ABC_tran"/>
    <property type="match status" value="1"/>
</dbReference>
<comment type="similarity">
    <text evidence="1">Belongs to the ABC transporter superfamily.</text>
</comment>
<comment type="caution">
    <text evidence="7">The sequence shown here is derived from an EMBL/GenBank/DDBJ whole genome shotgun (WGS) entry which is preliminary data.</text>
</comment>
<dbReference type="CDD" id="cd03255">
    <property type="entry name" value="ABC_MJ0796_LolCDE_FtsE"/>
    <property type="match status" value="1"/>
</dbReference>
<feature type="compositionally biased region" description="Low complexity" evidence="5">
    <location>
        <begin position="18"/>
        <end position="42"/>
    </location>
</feature>
<dbReference type="GO" id="GO:0016887">
    <property type="term" value="F:ATP hydrolysis activity"/>
    <property type="evidence" value="ECO:0007669"/>
    <property type="project" value="InterPro"/>
</dbReference>
<reference evidence="7 8" key="1">
    <citation type="submission" date="2020-08" db="EMBL/GenBank/DDBJ databases">
        <title>Sequencing the genomes of 1000 actinobacteria strains.</title>
        <authorList>
            <person name="Klenk H.-P."/>
        </authorList>
    </citation>
    <scope>NUCLEOTIDE SEQUENCE [LARGE SCALE GENOMIC DNA]</scope>
    <source>
        <strain evidence="7 8">DSM 46659</strain>
    </source>
</reference>
<evidence type="ECO:0000256" key="4">
    <source>
        <dbReference type="ARBA" id="ARBA00022840"/>
    </source>
</evidence>
<dbReference type="PROSITE" id="PS50893">
    <property type="entry name" value="ABC_TRANSPORTER_2"/>
    <property type="match status" value="1"/>
</dbReference>
<dbReference type="PROSITE" id="PS00211">
    <property type="entry name" value="ABC_TRANSPORTER_1"/>
    <property type="match status" value="1"/>
</dbReference>
<dbReference type="InterPro" id="IPR027417">
    <property type="entry name" value="P-loop_NTPase"/>
</dbReference>
<dbReference type="GO" id="GO:0022857">
    <property type="term" value="F:transmembrane transporter activity"/>
    <property type="evidence" value="ECO:0007669"/>
    <property type="project" value="TreeGrafter"/>
</dbReference>
<dbReference type="FunFam" id="3.40.50.300:FF:000032">
    <property type="entry name" value="Export ABC transporter ATP-binding protein"/>
    <property type="match status" value="1"/>
</dbReference>
<sequence length="273" mass="29420">MAFHSPRAARVRPHAADVTPTEPAEAMEPGAPEGVAEAAPRRAPAHRRTPDGPLLRIRGLRRSFMVSGEPLHVLHDCSMDVERGEVVAIVGQSGSGKSTLLNLLGLLDTADGGEHVFDGVDVTRLREGRRARLRNHGIGFVFQQFHLLERRSALANVGVPMVLGGVPLIRRRAVARELLTSLGLGHRLHSQPHQLSGGEQQRVALARALSLNPALILADEPTGALDAATSEMIMDQLLEQAQHRGAAVIVVTHEPNVAARADRTIHIAEGRTY</sequence>
<dbReference type="GO" id="GO:0005524">
    <property type="term" value="F:ATP binding"/>
    <property type="evidence" value="ECO:0007669"/>
    <property type="project" value="UniProtKB-KW"/>
</dbReference>
<evidence type="ECO:0000313" key="7">
    <source>
        <dbReference type="EMBL" id="MBB6173238.1"/>
    </source>
</evidence>
<dbReference type="PANTHER" id="PTHR24220:SF689">
    <property type="entry name" value="LIPOPROTEIN-RELEASING SYSTEM ATP-BINDING PROTEIN LOLD"/>
    <property type="match status" value="1"/>
</dbReference>
<evidence type="ECO:0000313" key="8">
    <source>
        <dbReference type="Proteomes" id="UP000546642"/>
    </source>
</evidence>
<dbReference type="Proteomes" id="UP000546642">
    <property type="component" value="Unassembled WGS sequence"/>
</dbReference>
<dbReference type="SMART" id="SM00382">
    <property type="entry name" value="AAA"/>
    <property type="match status" value="1"/>
</dbReference>